<dbReference type="InterPro" id="IPR013525">
    <property type="entry name" value="ABC2_TM"/>
</dbReference>
<keyword evidence="4 10" id="KW-0812">Transmembrane</keyword>
<keyword evidence="9 10" id="KW-0472">Membrane</keyword>
<evidence type="ECO:0000256" key="3">
    <source>
        <dbReference type="ARBA" id="ARBA00022448"/>
    </source>
</evidence>
<feature type="transmembrane region" description="Helical" evidence="10">
    <location>
        <begin position="793"/>
        <end position="817"/>
    </location>
</feature>
<dbReference type="EMBL" id="CT868096">
    <property type="protein sequence ID" value="CAK71267.1"/>
    <property type="molecule type" value="Genomic_DNA"/>
</dbReference>
<dbReference type="InterPro" id="IPR003439">
    <property type="entry name" value="ABC_transporter-like_ATP-bd"/>
</dbReference>
<keyword evidence="3" id="KW-0813">Transport</keyword>
<dbReference type="KEGG" id="ptm:GSPATT00000980001"/>
<dbReference type="Proteomes" id="UP000000600">
    <property type="component" value="Unassembled WGS sequence"/>
</dbReference>
<feature type="transmembrane region" description="Helical" evidence="10">
    <location>
        <begin position="939"/>
        <end position="958"/>
    </location>
</feature>
<feature type="domain" description="ABC transporter" evidence="11">
    <location>
        <begin position="1006"/>
        <end position="1239"/>
    </location>
</feature>
<evidence type="ECO:0000256" key="8">
    <source>
        <dbReference type="ARBA" id="ARBA00022989"/>
    </source>
</evidence>
<dbReference type="InParanoid" id="A0CKF0"/>
<reference evidence="12 13" key="1">
    <citation type="journal article" date="2006" name="Nature">
        <title>Global trends of whole-genome duplications revealed by the ciliate Paramecium tetraurelia.</title>
        <authorList>
            <consortium name="Genoscope"/>
            <person name="Aury J.-M."/>
            <person name="Jaillon O."/>
            <person name="Duret L."/>
            <person name="Noel B."/>
            <person name="Jubin C."/>
            <person name="Porcel B.M."/>
            <person name="Segurens B."/>
            <person name="Daubin V."/>
            <person name="Anthouard V."/>
            <person name="Aiach N."/>
            <person name="Arnaiz O."/>
            <person name="Billaut A."/>
            <person name="Beisson J."/>
            <person name="Blanc I."/>
            <person name="Bouhouche K."/>
            <person name="Camara F."/>
            <person name="Duharcourt S."/>
            <person name="Guigo R."/>
            <person name="Gogendeau D."/>
            <person name="Katinka M."/>
            <person name="Keller A.-M."/>
            <person name="Kissmehl R."/>
            <person name="Klotz C."/>
            <person name="Koll F."/>
            <person name="Le Moue A."/>
            <person name="Lepere C."/>
            <person name="Malinsky S."/>
            <person name="Nowacki M."/>
            <person name="Nowak J.K."/>
            <person name="Plattner H."/>
            <person name="Poulain J."/>
            <person name="Ruiz F."/>
            <person name="Serrano V."/>
            <person name="Zagulski M."/>
            <person name="Dessen P."/>
            <person name="Betermier M."/>
            <person name="Weissenbach J."/>
            <person name="Scarpelli C."/>
            <person name="Schachter V."/>
            <person name="Sperling L."/>
            <person name="Meyer E."/>
            <person name="Cohen J."/>
            <person name="Wincker P."/>
        </authorList>
    </citation>
    <scope>NUCLEOTIDE SEQUENCE [LARGE SCALE GENOMIC DNA]</scope>
    <source>
        <strain evidence="12 13">Stock d4-2</strain>
    </source>
</reference>
<keyword evidence="6" id="KW-0547">Nucleotide-binding</keyword>
<evidence type="ECO:0000259" key="11">
    <source>
        <dbReference type="PROSITE" id="PS50893"/>
    </source>
</evidence>
<dbReference type="SMART" id="SM00382">
    <property type="entry name" value="AAA"/>
    <property type="match status" value="2"/>
</dbReference>
<evidence type="ECO:0000256" key="1">
    <source>
        <dbReference type="ARBA" id="ARBA00004141"/>
    </source>
</evidence>
<dbReference type="FunFam" id="3.40.50.300:FF:000335">
    <property type="entry name" value="ATP binding cassette subfamily A member 5"/>
    <property type="match status" value="1"/>
</dbReference>
<evidence type="ECO:0000256" key="10">
    <source>
        <dbReference type="SAM" id="Phobius"/>
    </source>
</evidence>
<dbReference type="GO" id="GO:0016887">
    <property type="term" value="F:ATP hydrolysis activity"/>
    <property type="evidence" value="ECO:0007669"/>
    <property type="project" value="InterPro"/>
</dbReference>
<evidence type="ECO:0000256" key="4">
    <source>
        <dbReference type="ARBA" id="ARBA00022692"/>
    </source>
</evidence>
<dbReference type="Pfam" id="PF12698">
    <property type="entry name" value="ABC2_membrane_3"/>
    <property type="match status" value="2"/>
</dbReference>
<evidence type="ECO:0000313" key="12">
    <source>
        <dbReference type="EMBL" id="CAK71267.1"/>
    </source>
</evidence>
<dbReference type="GO" id="GO:0005524">
    <property type="term" value="F:ATP binding"/>
    <property type="evidence" value="ECO:0007669"/>
    <property type="project" value="UniProtKB-KW"/>
</dbReference>
<sequence length="1324" mass="151989">MDNKTYFFQIKAIFQKNLLCSFRNKEFLAETLIPFFCGLSLAAKDIDGTQLISFFSPFFVALAIFSNPRSLLIHLCEEKELKFKETQKIMGLKQNSYLIGWMLYAYFKTFMSFAIFILTWTLFGYIINERHDRNIFGFDNDTAWYIIIGLYFMYSTALIHHSMFLTTFFSQSKTANEITTFLLVVSLILPFFGFVDKFQSTFFFVLISLFPQTCIALTYISTQYGVFRYLNNQLEIYFSYGTMAIQLGVLSAVYLLLYFYFDAIIPNEYGIAKHPLFFLNFTKGKKEKRKVDLENPLIQQEQENVASQTYNDDGSSAFYHEPRNYLNVKPSVKIRSIVKKFGNFTAVDQVSLNLYQKEILCLLGHNGAGKTTTINVLTGLLSLTAGKVYVFDEELESNLEEIRERIGICNQRDVLYDELTVKEQLQFMGRVKGLEGNDLEQEIQQILSTTLLTNEQEKITKTLSGGNKRKLSLAQAIIGGSNVLFLDEPTSGMDAQTRRGIWEILEKVKAENRTLVLTTHHLDEAEELADRIAIMAAGKLLACGRSEYIKQNFGEGYSISITILDKSINKEEVIKFTQENLVQAVLDPQSSQLSILFKIKFNQKKYLLNYFQALEKEFQNKLSVNFRINSLEDAFINIGMDEEKFLERAKRMVEGRTSVNEDRDSVIGTDQFAELKSKVPVPDCLNRAPIYSFKEQTLAIYLRKYYTTIRTFSNYLAIIIPLALIITGIVVIGEMDLGEENKDTKVFRMIFFSIFAIIALCFNSSLFIMQPVLERETNLKYALVAMGCRPVPYWFGTFLFDFTIYFGMMTIIILISLSYEFLSEKVGKMIFIFFSFGVSFIMFSFLIGTLLYEKASKAMKTFPFLNYFIFFALPLNVWLIVALIFMNGNDSQELSSGQSIVIKLVDLLCALISPFYAFFQAITKSNDIEGGDIPYISNVFWPYCLIMIFQSFAFFYLNMHIEQMKYFKGISSNNQRCNNYIPAPIKDPEVLNEIQQISNGTKNTPIKVLRLQKSYNPSNFLAVKDITFGVGQNEILGLLGPNGAGKSTTFNILTSLITKSSGNVKIKDVEIDRTKSDVFRDTGICPQFDCIWENLTPREHLYLFGRMKGLNGNDLHQSVAYFLSTMQLEEYIYRKSGLLSGGNKRKLCVSNALIGGPSIQFFDEPSTGVDPIARRFLWKTLRQGVKLRQSSVVLTTHTMDEAESLCDRIAIMINGEIFCLGNPKELRDRYGEGYNISIRNPTSREQIFKIIQEQYSEAKESQQTHEEYQSIHIPTHQFQFFNMFQLLTELEQKNCIKDFTINQSTLESVFLQFSQLQQQQQQVS</sequence>
<dbReference type="PROSITE" id="PS50893">
    <property type="entry name" value="ABC_TRANSPORTER_2"/>
    <property type="match status" value="2"/>
</dbReference>
<organism evidence="12 13">
    <name type="scientific">Paramecium tetraurelia</name>
    <dbReference type="NCBI Taxonomy" id="5888"/>
    <lineage>
        <taxon>Eukaryota</taxon>
        <taxon>Sar</taxon>
        <taxon>Alveolata</taxon>
        <taxon>Ciliophora</taxon>
        <taxon>Intramacronucleata</taxon>
        <taxon>Oligohymenophorea</taxon>
        <taxon>Peniculida</taxon>
        <taxon>Parameciidae</taxon>
        <taxon>Paramecium</taxon>
    </lineage>
</organism>
<dbReference type="PANTHER" id="PTHR19229">
    <property type="entry name" value="ATP-BINDING CASSETTE TRANSPORTER SUBFAMILY A ABCA"/>
    <property type="match status" value="1"/>
</dbReference>
<proteinExistence type="inferred from homology"/>
<dbReference type="OMA" id="ITSQIVF"/>
<dbReference type="Pfam" id="PF00005">
    <property type="entry name" value="ABC_tran"/>
    <property type="match status" value="2"/>
</dbReference>
<dbReference type="eggNOG" id="KOG0059">
    <property type="taxonomic scope" value="Eukaryota"/>
</dbReference>
<dbReference type="RefSeq" id="XP_001438664.1">
    <property type="nucleotide sequence ID" value="XM_001438627.1"/>
</dbReference>
<dbReference type="InterPro" id="IPR017871">
    <property type="entry name" value="ABC_transporter-like_CS"/>
</dbReference>
<dbReference type="InterPro" id="IPR003593">
    <property type="entry name" value="AAA+_ATPase"/>
</dbReference>
<evidence type="ECO:0000256" key="2">
    <source>
        <dbReference type="ARBA" id="ARBA00008869"/>
    </source>
</evidence>
<dbReference type="STRING" id="5888.A0CKF0"/>
<evidence type="ECO:0000256" key="9">
    <source>
        <dbReference type="ARBA" id="ARBA00023136"/>
    </source>
</evidence>
<feature type="transmembrane region" description="Helical" evidence="10">
    <location>
        <begin position="829"/>
        <end position="852"/>
    </location>
</feature>
<comment type="similarity">
    <text evidence="2">Belongs to the ABC transporter superfamily. ABCA family.</text>
</comment>
<dbReference type="PANTHER" id="PTHR19229:SF36">
    <property type="entry name" value="ATP-BINDING CASSETTE SUB-FAMILY A MEMBER 2"/>
    <property type="match status" value="1"/>
</dbReference>
<feature type="transmembrane region" description="Helical" evidence="10">
    <location>
        <begin position="749"/>
        <end position="773"/>
    </location>
</feature>
<dbReference type="GeneID" id="5024449"/>
<feature type="transmembrane region" description="Helical" evidence="10">
    <location>
        <begin position="178"/>
        <end position="195"/>
    </location>
</feature>
<accession>A0CKF0</accession>
<evidence type="ECO:0000256" key="7">
    <source>
        <dbReference type="ARBA" id="ARBA00022840"/>
    </source>
</evidence>
<name>A0CKF0_PARTE</name>
<feature type="transmembrane region" description="Helical" evidence="10">
    <location>
        <begin position="900"/>
        <end position="919"/>
    </location>
</feature>
<protein>
    <recommendedName>
        <fullName evidence="11">ABC transporter domain-containing protein</fullName>
    </recommendedName>
</protein>
<dbReference type="HOGENOM" id="CLU_000604_19_1_1"/>
<dbReference type="SUPFAM" id="SSF52540">
    <property type="entry name" value="P-loop containing nucleoside triphosphate hydrolases"/>
    <property type="match status" value="2"/>
</dbReference>
<keyword evidence="5" id="KW-0677">Repeat</keyword>
<evidence type="ECO:0000256" key="5">
    <source>
        <dbReference type="ARBA" id="ARBA00022737"/>
    </source>
</evidence>
<feature type="domain" description="ABC transporter" evidence="11">
    <location>
        <begin position="332"/>
        <end position="562"/>
    </location>
</feature>
<feature type="transmembrane region" description="Helical" evidence="10">
    <location>
        <begin position="97"/>
        <end position="123"/>
    </location>
</feature>
<dbReference type="InterPro" id="IPR026082">
    <property type="entry name" value="ABCA"/>
</dbReference>
<dbReference type="CDD" id="cd03263">
    <property type="entry name" value="ABC_subfamily_A"/>
    <property type="match status" value="2"/>
</dbReference>
<dbReference type="PROSITE" id="PS00211">
    <property type="entry name" value="ABC_TRANSPORTER_1"/>
    <property type="match status" value="2"/>
</dbReference>
<feature type="transmembrane region" description="Helical" evidence="10">
    <location>
        <begin position="240"/>
        <end position="261"/>
    </location>
</feature>
<feature type="transmembrane region" description="Helical" evidence="10">
    <location>
        <begin position="201"/>
        <end position="220"/>
    </location>
</feature>
<comment type="subcellular location">
    <subcellularLocation>
        <location evidence="1">Membrane</location>
        <topology evidence="1">Multi-pass membrane protein</topology>
    </subcellularLocation>
</comment>
<keyword evidence="7" id="KW-0067">ATP-binding</keyword>
<dbReference type="GO" id="GO:0005319">
    <property type="term" value="F:lipid transporter activity"/>
    <property type="evidence" value="ECO:0000318"/>
    <property type="project" value="GO_Central"/>
</dbReference>
<dbReference type="GO" id="GO:0042626">
    <property type="term" value="F:ATPase-coupled transmembrane transporter activity"/>
    <property type="evidence" value="ECO:0000318"/>
    <property type="project" value="GO_Central"/>
</dbReference>
<dbReference type="FunFam" id="3.40.50.300:FF:000298">
    <property type="entry name" value="ATP-binding cassette sub-family A member 12"/>
    <property type="match status" value="1"/>
</dbReference>
<dbReference type="GO" id="GO:0140359">
    <property type="term" value="F:ABC-type transporter activity"/>
    <property type="evidence" value="ECO:0007669"/>
    <property type="project" value="InterPro"/>
</dbReference>
<dbReference type="InterPro" id="IPR027417">
    <property type="entry name" value="P-loop_NTPase"/>
</dbReference>
<dbReference type="GO" id="GO:0016020">
    <property type="term" value="C:membrane"/>
    <property type="evidence" value="ECO:0007669"/>
    <property type="project" value="UniProtKB-SubCell"/>
</dbReference>
<evidence type="ECO:0000313" key="13">
    <source>
        <dbReference type="Proteomes" id="UP000000600"/>
    </source>
</evidence>
<dbReference type="Gene3D" id="3.40.50.300">
    <property type="entry name" value="P-loop containing nucleotide triphosphate hydrolases"/>
    <property type="match status" value="2"/>
</dbReference>
<feature type="transmembrane region" description="Helical" evidence="10">
    <location>
        <begin position="715"/>
        <end position="737"/>
    </location>
</feature>
<feature type="transmembrane region" description="Helical" evidence="10">
    <location>
        <begin position="864"/>
        <end position="888"/>
    </location>
</feature>
<dbReference type="GO" id="GO:0006869">
    <property type="term" value="P:lipid transport"/>
    <property type="evidence" value="ECO:0000318"/>
    <property type="project" value="GO_Central"/>
</dbReference>
<feature type="transmembrane region" description="Helical" evidence="10">
    <location>
        <begin position="54"/>
        <end position="76"/>
    </location>
</feature>
<evidence type="ECO:0000256" key="6">
    <source>
        <dbReference type="ARBA" id="ARBA00022741"/>
    </source>
</evidence>
<dbReference type="OrthoDB" id="8061355at2759"/>
<keyword evidence="13" id="KW-1185">Reference proteome</keyword>
<keyword evidence="8 10" id="KW-1133">Transmembrane helix</keyword>
<feature type="transmembrane region" description="Helical" evidence="10">
    <location>
        <begin position="143"/>
        <end position="166"/>
    </location>
</feature>
<gene>
    <name evidence="12" type="ORF">GSPATT00000980001</name>
</gene>